<proteinExistence type="inferred from homology"/>
<protein>
    <submittedName>
        <fullName evidence="2">CDK5 regulatory subunit-associated protein 3</fullName>
    </submittedName>
</protein>
<reference evidence="2 3" key="1">
    <citation type="submission" date="2015-12" db="EMBL/GenBank/DDBJ databases">
        <title>The genome of Folsomia candida.</title>
        <authorList>
            <person name="Faddeeva A."/>
            <person name="Derks M.F."/>
            <person name="Anvar Y."/>
            <person name="Smit S."/>
            <person name="Van Straalen N."/>
            <person name="Roelofs D."/>
        </authorList>
    </citation>
    <scope>NUCLEOTIDE SEQUENCE [LARGE SCALE GENOMIC DNA]</scope>
    <source>
        <strain evidence="2 3">VU population</strain>
        <tissue evidence="2">Whole body</tissue>
    </source>
</reference>
<sequence length="530" mass="59672">MNQAKVDIQNIPIDIHANKLCDWLISRHHCTKDWPEKIALVRQKINAAIKDMPENATIGKILVGANPLNYFHCVKIVAVLKETEADTKNIFGMYGSQRMKDWQDILKSYQKDNLYMSEGASILSRNVTYEIPALKRIVTKGDQLQVECQKKDASCRKQAQEYREKFVHTCTQLGLHFENFDAKNPKQRKPPSAAFVGNQLVKLMNDELPDIFKRITKKSEDLKGAANFYIRFLKSTIGLSPEQEKDCCSILRTVVEKGNVTTYEFKHGEQPLKIEYPSVNFVFDEVDDDGEAGAQLDLDLDGGAIDFDGLDLSVGGEELETGEIDWGGITTEDDAGSTDQIDFSIDLVETAGIVLEEDGLEGGTARGEDALSILENPETRNFFIDELVEIEGFLGQRLEEIRNENPNEVMLSAQRESMSAEEVGKYLTHTTQVLAMFNETKIKQLLLVRESKRYIVRLSDSLLQNLTLATKLDYAAEAALTKCAQLATEVEQVKPKIQSLTKQTRELQNELAKEISLKYNNRQVYITGGV</sequence>
<dbReference type="OMA" id="CRLYEKN"/>
<evidence type="ECO:0000313" key="2">
    <source>
        <dbReference type="EMBL" id="OXA40574.1"/>
    </source>
</evidence>
<comment type="similarity">
    <text evidence="1">Belongs to the CDK5RAP3 family.</text>
</comment>
<accession>A0A226D6U3</accession>
<dbReference type="PANTHER" id="PTHR14894:SF0">
    <property type="entry name" value="CDK5 REGULATORY SUBUNIT-ASSOCIATED PROTEIN 3"/>
    <property type="match status" value="1"/>
</dbReference>
<gene>
    <name evidence="2" type="ORF">Fcan01_24719</name>
</gene>
<dbReference type="STRING" id="158441.A0A226D6U3"/>
<name>A0A226D6U3_FOLCA</name>
<evidence type="ECO:0000313" key="3">
    <source>
        <dbReference type="Proteomes" id="UP000198287"/>
    </source>
</evidence>
<dbReference type="GO" id="GO:0007346">
    <property type="term" value="P:regulation of mitotic cell cycle"/>
    <property type="evidence" value="ECO:0007669"/>
    <property type="project" value="TreeGrafter"/>
</dbReference>
<dbReference type="GO" id="GO:0012505">
    <property type="term" value="C:endomembrane system"/>
    <property type="evidence" value="ECO:0007669"/>
    <property type="project" value="TreeGrafter"/>
</dbReference>
<dbReference type="OrthoDB" id="340432at2759"/>
<dbReference type="EMBL" id="LNIX01000033">
    <property type="protein sequence ID" value="OXA40574.1"/>
    <property type="molecule type" value="Genomic_DNA"/>
</dbReference>
<evidence type="ECO:0000256" key="1">
    <source>
        <dbReference type="ARBA" id="ARBA00007478"/>
    </source>
</evidence>
<keyword evidence="3" id="KW-1185">Reference proteome</keyword>
<dbReference type="Pfam" id="PF05600">
    <property type="entry name" value="CDK5RAP3"/>
    <property type="match status" value="1"/>
</dbReference>
<dbReference type="InterPro" id="IPR008491">
    <property type="entry name" value="CDK5RAP3"/>
</dbReference>
<dbReference type="PANTHER" id="PTHR14894">
    <property type="entry name" value="CDK5 REGULATORY SUBUNIT-ASSOCIATED PROTEIN 3"/>
    <property type="match status" value="1"/>
</dbReference>
<dbReference type="Proteomes" id="UP000198287">
    <property type="component" value="Unassembled WGS sequence"/>
</dbReference>
<comment type="caution">
    <text evidence="2">The sequence shown here is derived from an EMBL/GenBank/DDBJ whole genome shotgun (WGS) entry which is preliminary data.</text>
</comment>
<dbReference type="AlphaFoldDB" id="A0A226D6U3"/>
<organism evidence="2 3">
    <name type="scientific">Folsomia candida</name>
    <name type="common">Springtail</name>
    <dbReference type="NCBI Taxonomy" id="158441"/>
    <lineage>
        <taxon>Eukaryota</taxon>
        <taxon>Metazoa</taxon>
        <taxon>Ecdysozoa</taxon>
        <taxon>Arthropoda</taxon>
        <taxon>Hexapoda</taxon>
        <taxon>Collembola</taxon>
        <taxon>Entomobryomorpha</taxon>
        <taxon>Isotomoidea</taxon>
        <taxon>Isotomidae</taxon>
        <taxon>Proisotominae</taxon>
        <taxon>Folsomia</taxon>
    </lineage>
</organism>